<keyword evidence="1" id="KW-0812">Transmembrane</keyword>
<feature type="transmembrane region" description="Helical" evidence="1">
    <location>
        <begin position="144"/>
        <end position="163"/>
    </location>
</feature>
<dbReference type="EMBL" id="MFES01000020">
    <property type="protein sequence ID" value="OGE85903.1"/>
    <property type="molecule type" value="Genomic_DNA"/>
</dbReference>
<proteinExistence type="predicted"/>
<keyword evidence="1" id="KW-0472">Membrane</keyword>
<reference evidence="2 3" key="1">
    <citation type="journal article" date="2016" name="Nat. Commun.">
        <title>Thousands of microbial genomes shed light on interconnected biogeochemical processes in an aquifer system.</title>
        <authorList>
            <person name="Anantharaman K."/>
            <person name="Brown C.T."/>
            <person name="Hug L.A."/>
            <person name="Sharon I."/>
            <person name="Castelle C.J."/>
            <person name="Probst A.J."/>
            <person name="Thomas B.C."/>
            <person name="Singh A."/>
            <person name="Wilkins M.J."/>
            <person name="Karaoz U."/>
            <person name="Brodie E.L."/>
            <person name="Williams K.H."/>
            <person name="Hubbard S.S."/>
            <person name="Banfield J.F."/>
        </authorList>
    </citation>
    <scope>NUCLEOTIDE SEQUENCE [LARGE SCALE GENOMIC DNA]</scope>
</reference>
<feature type="transmembrane region" description="Helical" evidence="1">
    <location>
        <begin position="201"/>
        <end position="220"/>
    </location>
</feature>
<evidence type="ECO:0000256" key="1">
    <source>
        <dbReference type="SAM" id="Phobius"/>
    </source>
</evidence>
<name>A0A1F5P7M3_9BACT</name>
<feature type="transmembrane region" description="Helical" evidence="1">
    <location>
        <begin position="108"/>
        <end position="124"/>
    </location>
</feature>
<dbReference type="Proteomes" id="UP000176786">
    <property type="component" value="Unassembled WGS sequence"/>
</dbReference>
<organism evidence="2 3">
    <name type="scientific">Candidatus Doudnabacteria bacterium RIFCSPHIGHO2_02_FULL_46_11</name>
    <dbReference type="NCBI Taxonomy" id="1817832"/>
    <lineage>
        <taxon>Bacteria</taxon>
        <taxon>Candidatus Doudnaibacteriota</taxon>
    </lineage>
</organism>
<gene>
    <name evidence="2" type="ORF">A3J48_01020</name>
</gene>
<feature type="transmembrane region" description="Helical" evidence="1">
    <location>
        <begin position="6"/>
        <end position="28"/>
    </location>
</feature>
<feature type="transmembrane region" description="Helical" evidence="1">
    <location>
        <begin position="40"/>
        <end position="58"/>
    </location>
</feature>
<comment type="caution">
    <text evidence="2">The sequence shown here is derived from an EMBL/GenBank/DDBJ whole genome shotgun (WGS) entry which is preliminary data.</text>
</comment>
<sequence>MYLAQHIPIYLAFWLLVVLFYFLGTGHLRFKKFHFSKRNYYLMMLAFLVATLIDAYSANSWKHLVFFAVFCFTGVIGETMISIWWHLFFGRKFWTYIVDTVYHKYTSLLNFIPWGMGGLLYLTILSKTIPDPYGPAYQNLENIFLFALVFVVLLQVLIFRMLLHRNSGNKFREITFESTFFFYLPILGLIIFLALIYGNEIYLLAIVFGLFAAAIEYLFGQATQFFITKKLWVYNYLAADQGHFTPLTIPLFALGGFYFWSIARILDGLLL</sequence>
<dbReference type="AlphaFoldDB" id="A0A1F5P7M3"/>
<accession>A0A1F5P7M3</accession>
<evidence type="ECO:0000313" key="2">
    <source>
        <dbReference type="EMBL" id="OGE85903.1"/>
    </source>
</evidence>
<feature type="transmembrane region" description="Helical" evidence="1">
    <location>
        <begin position="64"/>
        <end position="87"/>
    </location>
</feature>
<evidence type="ECO:0000313" key="3">
    <source>
        <dbReference type="Proteomes" id="UP000176786"/>
    </source>
</evidence>
<protein>
    <submittedName>
        <fullName evidence="2">Uncharacterized protein</fullName>
    </submittedName>
</protein>
<keyword evidence="1" id="KW-1133">Transmembrane helix</keyword>
<feature type="transmembrane region" description="Helical" evidence="1">
    <location>
        <begin position="175"/>
        <end position="195"/>
    </location>
</feature>